<dbReference type="EMBL" id="FSRG01000006">
    <property type="protein sequence ID" value="SIO31191.1"/>
    <property type="molecule type" value="Genomic_DNA"/>
</dbReference>
<proteinExistence type="predicted"/>
<keyword evidence="2" id="KW-1185">Reference proteome</keyword>
<accession>A0A1N6IGR3</accession>
<protein>
    <submittedName>
        <fullName evidence="1">Uncharacterized protein</fullName>
    </submittedName>
</protein>
<dbReference type="Proteomes" id="UP000184694">
    <property type="component" value="Unassembled WGS sequence"/>
</dbReference>
<dbReference type="OrthoDB" id="5465087at2"/>
<dbReference type="AlphaFoldDB" id="A0A1N6IGR3"/>
<gene>
    <name evidence="1" type="ORF">SAMN02745161_2737</name>
</gene>
<organism evidence="1 2">
    <name type="scientific">Halodesulfovibrio marinisediminis DSM 17456</name>
    <dbReference type="NCBI Taxonomy" id="1121457"/>
    <lineage>
        <taxon>Bacteria</taxon>
        <taxon>Pseudomonadati</taxon>
        <taxon>Thermodesulfobacteriota</taxon>
        <taxon>Desulfovibrionia</taxon>
        <taxon>Desulfovibrionales</taxon>
        <taxon>Desulfovibrionaceae</taxon>
        <taxon>Halodesulfovibrio</taxon>
    </lineage>
</organism>
<reference evidence="2" key="1">
    <citation type="submission" date="2016-11" db="EMBL/GenBank/DDBJ databases">
        <authorList>
            <person name="Varghese N."/>
            <person name="Submissions S."/>
        </authorList>
    </citation>
    <scope>NUCLEOTIDE SEQUENCE [LARGE SCALE GENOMIC DNA]</scope>
    <source>
        <strain evidence="2">DSM 17456</strain>
    </source>
</reference>
<sequence length="127" mass="14262">MQGVFMFLEKSFTAATFAEAGFHSTARDIAKLSQPADGWLEDHMISAAMAEGDWASRIEREKATTVFDVMDNLFVPMTYAEAGHLDTARQLMGKKESLAEPEQQEFMSFMETVGLRQDQVRYGLVTI</sequence>
<evidence type="ECO:0000313" key="2">
    <source>
        <dbReference type="Proteomes" id="UP000184694"/>
    </source>
</evidence>
<evidence type="ECO:0000313" key="1">
    <source>
        <dbReference type="EMBL" id="SIO31191.1"/>
    </source>
</evidence>
<dbReference type="STRING" id="1121457.SAMN02745161_2737"/>
<dbReference type="RefSeq" id="WP_074217484.1">
    <property type="nucleotide sequence ID" value="NZ_FSRG01000006.1"/>
</dbReference>
<name>A0A1N6IGR3_9BACT</name>